<protein>
    <submittedName>
        <fullName evidence="2">Uncharacterized protein</fullName>
    </submittedName>
</protein>
<dbReference type="Proteomes" id="UP000030854">
    <property type="component" value="Unassembled WGS sequence"/>
</dbReference>
<dbReference type="EMBL" id="JNVN01003061">
    <property type="protein sequence ID" value="KHJ31257.1"/>
    <property type="molecule type" value="Genomic_DNA"/>
</dbReference>
<name>A0A0B1NY14_UNCNE</name>
<dbReference type="STRING" id="52586.A0A0B1NY14"/>
<evidence type="ECO:0000256" key="1">
    <source>
        <dbReference type="SAM" id="MobiDB-lite"/>
    </source>
</evidence>
<organism evidence="2 3">
    <name type="scientific">Uncinula necator</name>
    <name type="common">Grape powdery mildew</name>
    <dbReference type="NCBI Taxonomy" id="52586"/>
    <lineage>
        <taxon>Eukaryota</taxon>
        <taxon>Fungi</taxon>
        <taxon>Dikarya</taxon>
        <taxon>Ascomycota</taxon>
        <taxon>Pezizomycotina</taxon>
        <taxon>Leotiomycetes</taxon>
        <taxon>Erysiphales</taxon>
        <taxon>Erysiphaceae</taxon>
        <taxon>Erysiphe</taxon>
    </lineage>
</organism>
<accession>A0A0B1NY14</accession>
<proteinExistence type="predicted"/>
<dbReference type="OMA" id="NWPTLIQ"/>
<reference evidence="2 3" key="1">
    <citation type="journal article" date="2014" name="BMC Genomics">
        <title>Adaptive genomic structural variation in the grape powdery mildew pathogen, Erysiphe necator.</title>
        <authorList>
            <person name="Jones L."/>
            <person name="Riaz S."/>
            <person name="Morales-Cruz A."/>
            <person name="Amrine K.C."/>
            <person name="McGuire B."/>
            <person name="Gubler W.D."/>
            <person name="Walker M.A."/>
            <person name="Cantu D."/>
        </authorList>
    </citation>
    <scope>NUCLEOTIDE SEQUENCE [LARGE SCALE GENOMIC DNA]</scope>
    <source>
        <strain evidence="3">c</strain>
    </source>
</reference>
<feature type="compositionally biased region" description="Polar residues" evidence="1">
    <location>
        <begin position="102"/>
        <end position="115"/>
    </location>
</feature>
<evidence type="ECO:0000313" key="2">
    <source>
        <dbReference type="EMBL" id="KHJ31257.1"/>
    </source>
</evidence>
<keyword evidence="3" id="KW-1185">Reference proteome</keyword>
<dbReference type="HOGENOM" id="CLU_097996_0_0_1"/>
<sequence length="173" mass="19031">MAAGNAEPTSPLRVPKSVSNYTASTIDSEIRSSVNSRLLVDGHIPKIHDALLHALHASPTNWPTLIQSHALSLLRNGECTTFHEVLERVLEDIHVDTVIARSSTDPTPHLSSNVHSVGEKKSEYNGNKNLRKAEVNTSKNQEARQSLAIPPNVVEEGIRIVRECLETMCEIDD</sequence>
<dbReference type="AlphaFoldDB" id="A0A0B1NY14"/>
<comment type="caution">
    <text evidence="2">The sequence shown here is derived from an EMBL/GenBank/DDBJ whole genome shotgun (WGS) entry which is preliminary data.</text>
</comment>
<feature type="region of interest" description="Disordered" evidence="1">
    <location>
        <begin position="102"/>
        <end position="128"/>
    </location>
</feature>
<gene>
    <name evidence="2" type="ORF">EV44_g2431</name>
</gene>
<evidence type="ECO:0000313" key="3">
    <source>
        <dbReference type="Proteomes" id="UP000030854"/>
    </source>
</evidence>